<dbReference type="Gene3D" id="3.40.710.10">
    <property type="entry name" value="DD-peptidase/beta-lactamase superfamily"/>
    <property type="match status" value="1"/>
</dbReference>
<dbReference type="PANTHER" id="PTHR43283:SF3">
    <property type="entry name" value="BETA-LACTAMASE FAMILY PROTEIN (AFU_ORTHOLOGUE AFUA_5G07500)"/>
    <property type="match status" value="1"/>
</dbReference>
<keyword evidence="1" id="KW-0812">Transmembrane</keyword>
<dbReference type="Proteomes" id="UP001596011">
    <property type="component" value="Unassembled WGS sequence"/>
</dbReference>
<dbReference type="Pfam" id="PF00144">
    <property type="entry name" value="Beta-lactamase"/>
    <property type="match status" value="1"/>
</dbReference>
<comment type="caution">
    <text evidence="4">The sequence shown here is derived from an EMBL/GenBank/DDBJ whole genome shotgun (WGS) entry which is preliminary data.</text>
</comment>
<evidence type="ECO:0000313" key="5">
    <source>
        <dbReference type="Proteomes" id="UP001596011"/>
    </source>
</evidence>
<sequence>MRNYRAGVRRRTALRAAWAVAAMTALVATAPAAGAAPAASAAAGTAVANDAADDVAAQVDGYLAEYIRVHRAPGVALVTLADGDVRVRVHGVTGDGDPVGEDTPMRIGSMSKAFTALAVLQQADAGRFDLDDPVAEVLPEFRMADDRYRQITVEDLLDHRSGLAVTALEYSSDPASAPATTVVRLADEDLAADPGTTAMYSNAGYTVLARLVEHTSGMGFGEYLEQRVFAPLGMDSSTATELCDAPSPGLARGFSGLGPLLVAVPELPQGCAGNGGIVSTARDMTSWLRFQVGDGASPSGERLLDAETFRAFHDVPADAAEYGYGWHRTTTEDETAPLIGHGGTLATFASGIEFSPVTGTGAVVLSNAAGEPMALTHNAVVAVDGGTPRSTSNPFDPFNAVVLGIAALVLLAGVVVVVRSRTWAVRRAAGAPRWRVLRLVPLAVLTVLGALLPWLGAQLMGLAEPVAAYRVVLWLYPAVVLLGLAIFLAAGGGLTARLVRLRTATAQKATVRRAPAPHR</sequence>
<evidence type="ECO:0000259" key="3">
    <source>
        <dbReference type="Pfam" id="PF00144"/>
    </source>
</evidence>
<evidence type="ECO:0000256" key="2">
    <source>
        <dbReference type="SAM" id="SignalP"/>
    </source>
</evidence>
<dbReference type="PANTHER" id="PTHR43283">
    <property type="entry name" value="BETA-LACTAMASE-RELATED"/>
    <property type="match status" value="1"/>
</dbReference>
<reference evidence="5" key="1">
    <citation type="journal article" date="2019" name="Int. J. Syst. Evol. Microbiol.">
        <title>The Global Catalogue of Microorganisms (GCM) 10K type strain sequencing project: providing services to taxonomists for standard genome sequencing and annotation.</title>
        <authorList>
            <consortium name="The Broad Institute Genomics Platform"/>
            <consortium name="The Broad Institute Genome Sequencing Center for Infectious Disease"/>
            <person name="Wu L."/>
            <person name="Ma J."/>
        </authorList>
    </citation>
    <scope>NUCLEOTIDE SEQUENCE [LARGE SCALE GENOMIC DNA]</scope>
    <source>
        <strain evidence="5">CCUG 42722</strain>
    </source>
</reference>
<dbReference type="EMBL" id="JBHSFI010000012">
    <property type="protein sequence ID" value="MFC4632190.1"/>
    <property type="molecule type" value="Genomic_DNA"/>
</dbReference>
<dbReference type="InterPro" id="IPR050789">
    <property type="entry name" value="Diverse_Enzym_Activities"/>
</dbReference>
<dbReference type="SUPFAM" id="SSF56601">
    <property type="entry name" value="beta-lactamase/transpeptidase-like"/>
    <property type="match status" value="1"/>
</dbReference>
<evidence type="ECO:0000256" key="1">
    <source>
        <dbReference type="SAM" id="Phobius"/>
    </source>
</evidence>
<keyword evidence="1" id="KW-0472">Membrane</keyword>
<feature type="domain" description="Beta-lactamase-related" evidence="3">
    <location>
        <begin position="62"/>
        <end position="378"/>
    </location>
</feature>
<organism evidence="4 5">
    <name type="scientific">Promicromonospora alba</name>
    <dbReference type="NCBI Taxonomy" id="1616110"/>
    <lineage>
        <taxon>Bacteria</taxon>
        <taxon>Bacillati</taxon>
        <taxon>Actinomycetota</taxon>
        <taxon>Actinomycetes</taxon>
        <taxon>Micrococcales</taxon>
        <taxon>Promicromonosporaceae</taxon>
        <taxon>Promicromonospora</taxon>
    </lineage>
</organism>
<dbReference type="EC" id="3.-.-.-" evidence="4"/>
<accession>A0ABV9HR92</accession>
<name>A0ABV9HR92_9MICO</name>
<feature type="signal peptide" evidence="2">
    <location>
        <begin position="1"/>
        <end position="35"/>
    </location>
</feature>
<gene>
    <name evidence="4" type="ORF">ACFO6V_28380</name>
</gene>
<dbReference type="InterPro" id="IPR001466">
    <property type="entry name" value="Beta-lactam-related"/>
</dbReference>
<dbReference type="InterPro" id="IPR006311">
    <property type="entry name" value="TAT_signal"/>
</dbReference>
<keyword evidence="4" id="KW-0378">Hydrolase</keyword>
<dbReference type="PROSITE" id="PS51318">
    <property type="entry name" value="TAT"/>
    <property type="match status" value="1"/>
</dbReference>
<dbReference type="RefSeq" id="WP_377142576.1">
    <property type="nucleotide sequence ID" value="NZ_JBHSFI010000012.1"/>
</dbReference>
<keyword evidence="5" id="KW-1185">Reference proteome</keyword>
<feature type="transmembrane region" description="Helical" evidence="1">
    <location>
        <begin position="439"/>
        <end position="461"/>
    </location>
</feature>
<dbReference type="InterPro" id="IPR012338">
    <property type="entry name" value="Beta-lactam/transpept-like"/>
</dbReference>
<feature type="chain" id="PRO_5046477875" evidence="2">
    <location>
        <begin position="36"/>
        <end position="519"/>
    </location>
</feature>
<feature type="transmembrane region" description="Helical" evidence="1">
    <location>
        <begin position="473"/>
        <end position="499"/>
    </location>
</feature>
<feature type="transmembrane region" description="Helical" evidence="1">
    <location>
        <begin position="398"/>
        <end position="418"/>
    </location>
</feature>
<keyword evidence="1" id="KW-1133">Transmembrane helix</keyword>
<proteinExistence type="predicted"/>
<dbReference type="GO" id="GO:0016787">
    <property type="term" value="F:hydrolase activity"/>
    <property type="evidence" value="ECO:0007669"/>
    <property type="project" value="UniProtKB-KW"/>
</dbReference>
<protein>
    <submittedName>
        <fullName evidence="4">Serine hydrolase domain-containing protein</fullName>
        <ecNumber evidence="4">3.-.-.-</ecNumber>
    </submittedName>
</protein>
<keyword evidence="2" id="KW-0732">Signal</keyword>
<evidence type="ECO:0000313" key="4">
    <source>
        <dbReference type="EMBL" id="MFC4632190.1"/>
    </source>
</evidence>